<dbReference type="OrthoDB" id="4477198at2"/>
<dbReference type="InterPro" id="IPR018114">
    <property type="entry name" value="TRYPSIN_HIS"/>
</dbReference>
<evidence type="ECO:0008006" key="4">
    <source>
        <dbReference type="Google" id="ProtNLM"/>
    </source>
</evidence>
<keyword evidence="1" id="KW-0732">Signal</keyword>
<dbReference type="EMBL" id="FOAW01000006">
    <property type="protein sequence ID" value="SEL18828.1"/>
    <property type="molecule type" value="Genomic_DNA"/>
</dbReference>
<name>A0A1H7N787_9NOCA</name>
<gene>
    <name evidence="2" type="ORF">SAMN05444583_106255</name>
</gene>
<sequence>MKRTTRYLTGLLTATTLIVGLGAGTAQAESVQIPAPAVPPAKTVAAGMRLAFDDYTEKGNMCTLGAVGTDSGNRKVGITAGHCNPWETEGPLKRIYVGPMTQVHTLDNTHPVWDWRDVAAGPIGWIRWVSDDERDGPLRGPLDYMVIEFAENVTLSSQLMTTPKYGPNANGTPYDPNTSLDPGPIEVPSQPWWKMNEIYADAAGNPMNPGWNQTLCNAGSTTTQFFAQAGDPRNVRCGPIGYSSGGLLYSQAGMKPGDSGGPAFVQGQSNKWAGISSWIWPGGNLFYQHVYTSAKRILDDLNPRGITGSGFKITNN</sequence>
<dbReference type="AlphaFoldDB" id="A0A1H7N787"/>
<dbReference type="RefSeq" id="WP_072749617.1">
    <property type="nucleotide sequence ID" value="NZ_FOAW01000006.1"/>
</dbReference>
<feature type="signal peptide" evidence="1">
    <location>
        <begin position="1"/>
        <end position="28"/>
    </location>
</feature>
<feature type="chain" id="PRO_5011662841" description="Trypsin" evidence="1">
    <location>
        <begin position="29"/>
        <end position="316"/>
    </location>
</feature>
<dbReference type="Proteomes" id="UP000198677">
    <property type="component" value="Unassembled WGS sequence"/>
</dbReference>
<evidence type="ECO:0000256" key="1">
    <source>
        <dbReference type="SAM" id="SignalP"/>
    </source>
</evidence>
<evidence type="ECO:0000313" key="3">
    <source>
        <dbReference type="Proteomes" id="UP000198677"/>
    </source>
</evidence>
<dbReference type="InterPro" id="IPR009003">
    <property type="entry name" value="Peptidase_S1_PA"/>
</dbReference>
<dbReference type="GO" id="GO:0004252">
    <property type="term" value="F:serine-type endopeptidase activity"/>
    <property type="evidence" value="ECO:0007669"/>
    <property type="project" value="InterPro"/>
</dbReference>
<reference evidence="3" key="1">
    <citation type="submission" date="2016-10" db="EMBL/GenBank/DDBJ databases">
        <authorList>
            <person name="Varghese N."/>
            <person name="Submissions S."/>
        </authorList>
    </citation>
    <scope>NUCLEOTIDE SEQUENCE [LARGE SCALE GENOMIC DNA]</scope>
    <source>
        <strain evidence="3">DSM 44675</strain>
    </source>
</reference>
<evidence type="ECO:0000313" key="2">
    <source>
        <dbReference type="EMBL" id="SEL18828.1"/>
    </source>
</evidence>
<dbReference type="SUPFAM" id="SSF50494">
    <property type="entry name" value="Trypsin-like serine proteases"/>
    <property type="match status" value="1"/>
</dbReference>
<dbReference type="GO" id="GO:0006508">
    <property type="term" value="P:proteolysis"/>
    <property type="evidence" value="ECO:0007669"/>
    <property type="project" value="InterPro"/>
</dbReference>
<accession>A0A1H7N787</accession>
<keyword evidence="3" id="KW-1185">Reference proteome</keyword>
<dbReference type="InterPro" id="IPR043504">
    <property type="entry name" value="Peptidase_S1_PA_chymotrypsin"/>
</dbReference>
<organism evidence="2 3">
    <name type="scientific">Rhodococcus maanshanensis</name>
    <dbReference type="NCBI Taxonomy" id="183556"/>
    <lineage>
        <taxon>Bacteria</taxon>
        <taxon>Bacillati</taxon>
        <taxon>Actinomycetota</taxon>
        <taxon>Actinomycetes</taxon>
        <taxon>Mycobacteriales</taxon>
        <taxon>Nocardiaceae</taxon>
        <taxon>Rhodococcus</taxon>
    </lineage>
</organism>
<proteinExistence type="predicted"/>
<protein>
    <recommendedName>
        <fullName evidence="4">Trypsin</fullName>
    </recommendedName>
</protein>
<dbReference type="PROSITE" id="PS00134">
    <property type="entry name" value="TRYPSIN_HIS"/>
    <property type="match status" value="1"/>
</dbReference>
<dbReference type="Gene3D" id="2.40.10.10">
    <property type="entry name" value="Trypsin-like serine proteases"/>
    <property type="match status" value="1"/>
</dbReference>